<dbReference type="InterPro" id="IPR053000">
    <property type="entry name" value="WSS1-like_metalloprotease"/>
</dbReference>
<accession>A0ABR0RPN9</accession>
<feature type="compositionally biased region" description="Pro residues" evidence="1">
    <location>
        <begin position="40"/>
        <end position="77"/>
    </location>
</feature>
<gene>
    <name evidence="3" type="ORF">PMZ80_006183</name>
</gene>
<dbReference type="PANTHER" id="PTHR46622:SF1">
    <property type="entry name" value="DNA-DEPENDENT METALLOPROTEASE WSS1"/>
    <property type="match status" value="1"/>
</dbReference>
<dbReference type="SUPFAM" id="SSF101447">
    <property type="entry name" value="Formin homology 2 domain (FH2 domain)"/>
    <property type="match status" value="1"/>
</dbReference>
<evidence type="ECO:0000313" key="3">
    <source>
        <dbReference type="EMBL" id="KAK5942228.1"/>
    </source>
</evidence>
<evidence type="ECO:0000313" key="4">
    <source>
        <dbReference type="Proteomes" id="UP001334248"/>
    </source>
</evidence>
<comment type="caution">
    <text evidence="3">The sequence shown here is derived from an EMBL/GenBank/DDBJ whole genome shotgun (WGS) entry which is preliminary data.</text>
</comment>
<reference evidence="3 4" key="1">
    <citation type="journal article" date="2023" name="Res Sq">
        <title>Genomic and morphological characterization of Knufia obscura isolated from the Mars 2020 spacecraft assembly facility.</title>
        <authorList>
            <person name="Chander A.M."/>
            <person name="Teixeira M.M."/>
            <person name="Singh N.K."/>
            <person name="Williams M.P."/>
            <person name="Parker C.W."/>
            <person name="Leo P."/>
            <person name="Stajich J.E."/>
            <person name="Torok T."/>
            <person name="Tighe S."/>
            <person name="Mason C.E."/>
            <person name="Venkateswaran K."/>
        </authorList>
    </citation>
    <scope>NUCLEOTIDE SEQUENCE [LARGE SCALE GENOMIC DNA]</scope>
    <source>
        <strain evidence="3 4">CCFEE 5817</strain>
    </source>
</reference>
<dbReference type="PROSITE" id="PS51397">
    <property type="entry name" value="WLM"/>
    <property type="match status" value="1"/>
</dbReference>
<dbReference type="Pfam" id="PF08325">
    <property type="entry name" value="WLM"/>
    <property type="match status" value="1"/>
</dbReference>
<evidence type="ECO:0000256" key="1">
    <source>
        <dbReference type="SAM" id="MobiDB-lite"/>
    </source>
</evidence>
<feature type="domain" description="WLM" evidence="2">
    <location>
        <begin position="97"/>
        <end position="268"/>
    </location>
</feature>
<proteinExistence type="predicted"/>
<dbReference type="EMBL" id="JAVHJV010000006">
    <property type="protein sequence ID" value="KAK5942228.1"/>
    <property type="molecule type" value="Genomic_DNA"/>
</dbReference>
<evidence type="ECO:0000259" key="2">
    <source>
        <dbReference type="PROSITE" id="PS51397"/>
    </source>
</evidence>
<dbReference type="RefSeq" id="XP_064730318.1">
    <property type="nucleotide sequence ID" value="XM_064874596.1"/>
</dbReference>
<dbReference type="Proteomes" id="UP001334248">
    <property type="component" value="Unassembled WGS sequence"/>
</dbReference>
<dbReference type="GeneID" id="89999632"/>
<feature type="compositionally biased region" description="Basic residues" evidence="1">
    <location>
        <begin position="10"/>
        <end position="19"/>
    </location>
</feature>
<feature type="region of interest" description="Disordered" evidence="1">
    <location>
        <begin position="1"/>
        <end position="84"/>
    </location>
</feature>
<dbReference type="PANTHER" id="PTHR46622">
    <property type="entry name" value="DNA-DEPENDENT METALLOPROTEASE WSS1"/>
    <property type="match status" value="1"/>
</dbReference>
<sequence length="355" mass="40095">MVMMPDIRCRQCHRKKRTRYTQTERSYERTRPLASWQDDIPPPPPPPPPPPTSHPPAPSIVSTIPPPPPPPPPPPQTAPATTAPATYPQLPVHAQAQSFANGVHHIRHVSADTRQTKHKKALDMLKSLQFLCQNIMTKHNLRVDFLWELDPSHHGVNGCNIGQGQQIMVRLRNETNADFRSMEEVMDTMLHELAHNHYPEHDRHFYSFWNALRKEYEELRTSGYTYQEPIKGISFFRSKPQYRRLPSKSAFPLKSCRVGPSTTPRTTSWFAPGFPPTVAPQPVTVIGHPYTSAASHYAAAYGHLYSLPPPMPQAAPSSPTPYQPYNASYLFPPNPAAASTSEPTFFDPWYQFGTS</sequence>
<organism evidence="3 4">
    <name type="scientific">Knufia obscura</name>
    <dbReference type="NCBI Taxonomy" id="1635080"/>
    <lineage>
        <taxon>Eukaryota</taxon>
        <taxon>Fungi</taxon>
        <taxon>Dikarya</taxon>
        <taxon>Ascomycota</taxon>
        <taxon>Pezizomycotina</taxon>
        <taxon>Eurotiomycetes</taxon>
        <taxon>Chaetothyriomycetidae</taxon>
        <taxon>Chaetothyriales</taxon>
        <taxon>Trichomeriaceae</taxon>
        <taxon>Knufia</taxon>
    </lineage>
</organism>
<name>A0ABR0RPN9_9EURO</name>
<protein>
    <recommendedName>
        <fullName evidence="2">WLM domain-containing protein</fullName>
    </recommendedName>
</protein>
<dbReference type="InterPro" id="IPR013536">
    <property type="entry name" value="WLM_dom"/>
</dbReference>
<keyword evidence="4" id="KW-1185">Reference proteome</keyword>